<dbReference type="AlphaFoldDB" id="D0NH61"/>
<evidence type="ECO:0000313" key="3">
    <source>
        <dbReference type="Proteomes" id="UP000006643"/>
    </source>
</evidence>
<sequence length="113" mass="12582">METSFIHPTRSPSMTSAQSPRQPSRTRRRGADPADHRSPSELLKEIGIAGAEVVKILKGRGWEVSEPKGLEEYKRYYLPGGRARGDDANRGEDYVVGEGELYAYVLDKGKFIS</sequence>
<proteinExistence type="predicted"/>
<feature type="compositionally biased region" description="Basic and acidic residues" evidence="1">
    <location>
        <begin position="29"/>
        <end position="41"/>
    </location>
</feature>
<protein>
    <submittedName>
        <fullName evidence="2">Uncharacterized protein</fullName>
    </submittedName>
</protein>
<evidence type="ECO:0000256" key="1">
    <source>
        <dbReference type="SAM" id="MobiDB-lite"/>
    </source>
</evidence>
<reference evidence="3" key="1">
    <citation type="journal article" date="2009" name="Nature">
        <title>Genome sequence and analysis of the Irish potato famine pathogen Phytophthora infestans.</title>
        <authorList>
            <consortium name="The Broad Institute Genome Sequencing Platform"/>
            <person name="Haas B.J."/>
            <person name="Kamoun S."/>
            <person name="Zody M.C."/>
            <person name="Jiang R.H."/>
            <person name="Handsaker R.E."/>
            <person name="Cano L.M."/>
            <person name="Grabherr M."/>
            <person name="Kodira C.D."/>
            <person name="Raffaele S."/>
            <person name="Torto-Alalibo T."/>
            <person name="Bozkurt T.O."/>
            <person name="Ah-Fong A.M."/>
            <person name="Alvarado L."/>
            <person name="Anderson V.L."/>
            <person name="Armstrong M.R."/>
            <person name="Avrova A."/>
            <person name="Baxter L."/>
            <person name="Beynon J."/>
            <person name="Boevink P.C."/>
            <person name="Bollmann S.R."/>
            <person name="Bos J.I."/>
            <person name="Bulone V."/>
            <person name="Cai G."/>
            <person name="Cakir C."/>
            <person name="Carrington J.C."/>
            <person name="Chawner M."/>
            <person name="Conti L."/>
            <person name="Costanzo S."/>
            <person name="Ewan R."/>
            <person name="Fahlgren N."/>
            <person name="Fischbach M.A."/>
            <person name="Fugelstad J."/>
            <person name="Gilroy E.M."/>
            <person name="Gnerre S."/>
            <person name="Green P.J."/>
            <person name="Grenville-Briggs L.J."/>
            <person name="Griffith J."/>
            <person name="Grunwald N.J."/>
            <person name="Horn K."/>
            <person name="Horner N.R."/>
            <person name="Hu C.H."/>
            <person name="Huitema E."/>
            <person name="Jeong D.H."/>
            <person name="Jones A.M."/>
            <person name="Jones J.D."/>
            <person name="Jones R.W."/>
            <person name="Karlsson E.K."/>
            <person name="Kunjeti S.G."/>
            <person name="Lamour K."/>
            <person name="Liu Z."/>
            <person name="Ma L."/>
            <person name="Maclean D."/>
            <person name="Chibucos M.C."/>
            <person name="McDonald H."/>
            <person name="McWalters J."/>
            <person name="Meijer H.J."/>
            <person name="Morgan W."/>
            <person name="Morris P.F."/>
            <person name="Munro C.A."/>
            <person name="O'Neill K."/>
            <person name="Ospina-Giraldo M."/>
            <person name="Pinzon A."/>
            <person name="Pritchard L."/>
            <person name="Ramsahoye B."/>
            <person name="Ren Q."/>
            <person name="Restrepo S."/>
            <person name="Roy S."/>
            <person name="Sadanandom A."/>
            <person name="Savidor A."/>
            <person name="Schornack S."/>
            <person name="Schwartz D.C."/>
            <person name="Schumann U.D."/>
            <person name="Schwessinger B."/>
            <person name="Seyer L."/>
            <person name="Sharpe T."/>
            <person name="Silvar C."/>
            <person name="Song J."/>
            <person name="Studholme D.J."/>
            <person name="Sykes S."/>
            <person name="Thines M."/>
            <person name="van de Vondervoort P.J."/>
            <person name="Phuntumart V."/>
            <person name="Wawra S."/>
            <person name="Weide R."/>
            <person name="Win J."/>
            <person name="Young C."/>
            <person name="Zhou S."/>
            <person name="Fry W."/>
            <person name="Meyers B.C."/>
            <person name="van West P."/>
            <person name="Ristaino J."/>
            <person name="Govers F."/>
            <person name="Birch P.R."/>
            <person name="Whisson S.C."/>
            <person name="Judelson H.S."/>
            <person name="Nusbaum C."/>
        </authorList>
    </citation>
    <scope>NUCLEOTIDE SEQUENCE [LARGE SCALE GENOMIC DNA]</scope>
    <source>
        <strain evidence="3">T30-4</strain>
    </source>
</reference>
<dbReference type="EMBL" id="DS028137">
    <property type="protein sequence ID" value="EEY58700.1"/>
    <property type="molecule type" value="Genomic_DNA"/>
</dbReference>
<feature type="region of interest" description="Disordered" evidence="1">
    <location>
        <begin position="1"/>
        <end position="41"/>
    </location>
</feature>
<dbReference type="OrthoDB" id="127792at2759"/>
<dbReference type="GeneID" id="9465579"/>
<dbReference type="HOGENOM" id="CLU_2138377_0_0_1"/>
<organism evidence="2 3">
    <name type="scientific">Phytophthora infestans (strain T30-4)</name>
    <name type="common">Potato late blight agent</name>
    <dbReference type="NCBI Taxonomy" id="403677"/>
    <lineage>
        <taxon>Eukaryota</taxon>
        <taxon>Sar</taxon>
        <taxon>Stramenopiles</taxon>
        <taxon>Oomycota</taxon>
        <taxon>Peronosporomycetes</taxon>
        <taxon>Peronosporales</taxon>
        <taxon>Peronosporaceae</taxon>
        <taxon>Phytophthora</taxon>
    </lineage>
</organism>
<dbReference type="Proteomes" id="UP000006643">
    <property type="component" value="Unassembled WGS sequence"/>
</dbReference>
<keyword evidence="3" id="KW-1185">Reference proteome</keyword>
<name>D0NH61_PHYIT</name>
<dbReference type="KEGG" id="pif:PITG_10823"/>
<dbReference type="InParanoid" id="D0NH61"/>
<dbReference type="VEuPathDB" id="FungiDB:PITG_10823"/>
<dbReference type="OMA" id="HKRYYLP"/>
<gene>
    <name evidence="2" type="ORF">PITG_10823</name>
</gene>
<dbReference type="RefSeq" id="XP_002901644.1">
    <property type="nucleotide sequence ID" value="XM_002901598.1"/>
</dbReference>
<accession>D0NH61</accession>
<evidence type="ECO:0000313" key="2">
    <source>
        <dbReference type="EMBL" id="EEY58700.1"/>
    </source>
</evidence>